<name>A0A6C0HJZ5_9ZZZZ</name>
<dbReference type="EMBL" id="MN739976">
    <property type="protein sequence ID" value="QHT80932.1"/>
    <property type="molecule type" value="Genomic_DNA"/>
</dbReference>
<dbReference type="AlphaFoldDB" id="A0A6C0HJZ5"/>
<reference evidence="1" key="1">
    <citation type="journal article" date="2020" name="Nature">
        <title>Giant virus diversity and host interactions through global metagenomics.</title>
        <authorList>
            <person name="Schulz F."/>
            <person name="Roux S."/>
            <person name="Paez-Espino D."/>
            <person name="Jungbluth S."/>
            <person name="Walsh D.A."/>
            <person name="Denef V.J."/>
            <person name="McMahon K.D."/>
            <person name="Konstantinidis K.T."/>
            <person name="Eloe-Fadrosh E.A."/>
            <person name="Kyrpides N.C."/>
            <person name="Woyke T."/>
        </authorList>
    </citation>
    <scope>NUCLEOTIDE SEQUENCE</scope>
    <source>
        <strain evidence="1">GVMAG-M-3300023184-135</strain>
    </source>
</reference>
<sequence>MASNSILTTGPYGDIYTRCLYVVTALPDHERKPLQVYRLIDECLKSVEFKDRDEREKCRNAMIARVEPYICYGHCEGCGARLLATDDSFCSRSCEVRY</sequence>
<proteinExistence type="predicted"/>
<organism evidence="1">
    <name type="scientific">viral metagenome</name>
    <dbReference type="NCBI Taxonomy" id="1070528"/>
    <lineage>
        <taxon>unclassified sequences</taxon>
        <taxon>metagenomes</taxon>
        <taxon>organismal metagenomes</taxon>
    </lineage>
</organism>
<accession>A0A6C0HJZ5</accession>
<protein>
    <submittedName>
        <fullName evidence="1">Uncharacterized protein</fullName>
    </submittedName>
</protein>
<evidence type="ECO:0000313" key="1">
    <source>
        <dbReference type="EMBL" id="QHT80932.1"/>
    </source>
</evidence>